<dbReference type="CDD" id="cd16454">
    <property type="entry name" value="RING-H2_PA-TM-RING"/>
    <property type="match status" value="1"/>
</dbReference>
<dbReference type="GO" id="GO:0008270">
    <property type="term" value="F:zinc ion binding"/>
    <property type="evidence" value="ECO:0007669"/>
    <property type="project" value="UniProtKB-KW"/>
</dbReference>
<dbReference type="Proteomes" id="UP000824120">
    <property type="component" value="Chromosome 4"/>
</dbReference>
<dbReference type="Gene3D" id="3.30.40.10">
    <property type="entry name" value="Zinc/RING finger domain, C3HC4 (zinc finger)"/>
    <property type="match status" value="4"/>
</dbReference>
<dbReference type="Pfam" id="PF13639">
    <property type="entry name" value="zf-RING_2"/>
    <property type="match status" value="1"/>
</dbReference>
<dbReference type="SUPFAM" id="SSF57850">
    <property type="entry name" value="RING/U-box"/>
    <property type="match status" value="4"/>
</dbReference>
<feature type="domain" description="RING-type" evidence="4">
    <location>
        <begin position="1421"/>
        <end position="1462"/>
    </location>
</feature>
<dbReference type="GO" id="GO:0005737">
    <property type="term" value="C:cytoplasm"/>
    <property type="evidence" value="ECO:0007669"/>
    <property type="project" value="UniProtKB-ARBA"/>
</dbReference>
<dbReference type="PANTHER" id="PTHR24015">
    <property type="entry name" value="OS07G0578800 PROTEIN-RELATED"/>
    <property type="match status" value="1"/>
</dbReference>
<feature type="repeat" description="PPR" evidence="3">
    <location>
        <begin position="1011"/>
        <end position="1045"/>
    </location>
</feature>
<reference evidence="5 6" key="1">
    <citation type="submission" date="2020-09" db="EMBL/GenBank/DDBJ databases">
        <title>De no assembly of potato wild relative species, Solanum commersonii.</title>
        <authorList>
            <person name="Cho K."/>
        </authorList>
    </citation>
    <scope>NUCLEOTIDE SEQUENCE [LARGE SCALE GENOMIC DNA]</scope>
    <source>
        <strain evidence="5">LZ3.2</strain>
        <tissue evidence="5">Leaf</tissue>
    </source>
</reference>
<dbReference type="InterPro" id="IPR011990">
    <property type="entry name" value="TPR-like_helical_dom_sf"/>
</dbReference>
<name>A0A9J5Z8B9_SOLCO</name>
<dbReference type="InterPro" id="IPR002885">
    <property type="entry name" value="PPR_rpt"/>
</dbReference>
<dbReference type="PROSITE" id="PS50089">
    <property type="entry name" value="ZF_RING_2"/>
    <property type="match status" value="4"/>
</dbReference>
<dbReference type="FunFam" id="1.25.40.10:FF:000344">
    <property type="entry name" value="Pentatricopeptide repeat-containing protein"/>
    <property type="match status" value="1"/>
</dbReference>
<evidence type="ECO:0000313" key="5">
    <source>
        <dbReference type="EMBL" id="KAG5608143.1"/>
    </source>
</evidence>
<dbReference type="InterPro" id="IPR046848">
    <property type="entry name" value="E_motif"/>
</dbReference>
<feature type="domain" description="RING-type" evidence="4">
    <location>
        <begin position="647"/>
        <end position="676"/>
    </location>
</feature>
<dbReference type="Pfam" id="PF17123">
    <property type="entry name" value="zf-RING_11"/>
    <property type="match status" value="3"/>
</dbReference>
<dbReference type="SUPFAM" id="SSF48452">
    <property type="entry name" value="TPR-like"/>
    <property type="match status" value="1"/>
</dbReference>
<dbReference type="PROSITE" id="PS51375">
    <property type="entry name" value="PPR"/>
    <property type="match status" value="5"/>
</dbReference>
<feature type="repeat" description="PPR" evidence="3">
    <location>
        <begin position="1250"/>
        <end position="1284"/>
    </location>
</feature>
<evidence type="ECO:0000256" key="1">
    <source>
        <dbReference type="ARBA" id="ARBA00022737"/>
    </source>
</evidence>
<feature type="domain" description="RING-type" evidence="4">
    <location>
        <begin position="436"/>
        <end position="479"/>
    </location>
</feature>
<sequence>MFPTEFVCHFCFKNSFVNVKPIASSSSSSLPYLTIHFNLSIVQQFWYIRPNDHESVSLGATLAPSTKSTQIITHLSDTMLYEKLHHAISLVLMDEFEDQQHVIFEQTTRKLQRITTTEMSEVCVDVLLQIDHYCDGRILSALEESSSVDGMVPASESSIELLEPMEAHERNSNDDCSVCLDELGEETDVLRLPCSHMFHAQCITNNTVARTSGRDGFVGECYSGSKIDPNFFQFSGKVGDIRLLVNVEDLQLSAAEKKLMQAYNAIPVLSLLQHEFNKGLYPMTASRTLLLALNQFIVQQFWYIRPDDQASVYRGGIREDCSTKSTQIISHLSDTMLYEKLDQALSQVFMQFKDEFEDQQHAIVEQTTRKLLSITTTEMSEVCVDVLLLIDHYCDGRILLALEESSSVDGMVPASESSIELLEPMEADERNSNDECLVCLDELGEETDVLRLPCSHMFHAECITNCFKTSLVKIKPICNQKNLIIPPITSSYTSSLPYLNIQFSFIILNQYWYIRPNDQASERVGRTLKSMTTLSPIVIHLSDIKLYDRLDYIISELLKDFKAEFEDQHHDIIEQTTNKLQTFMMTTEMMSKVRVVIALTIDQYCDGRILLALEESSSVVGMVPASKSSIELLETIETDERINNDDCLVCLDEIGEETQVLRLPCSHMFHGDCITKEQSMKNQITKLVANGLYKEAINLYSQLHYSSLSPTKFTFPCLFKACAKLKTIPQGQVLHCHLIKHGFNTDVYAATSLTDMYMKFALVDSALKVFDEIPQPNIASLNAIISGVSQNGYHVDAFRVFGLFSGLLIRPDSVTIASVLSGCVNINHGVQMHCWGIKIGVEMDVYVVTSILSMYLNCVDCVSATRLFGLVKNKNVVCWNAFISGMLRNGVEEVVLDVFKKMLLDEELNEVTLVLVLSATANLKNVKFGRQVHGLIVKIELQSPTMVGTALVDMYSKCCCWLCAYEIFKVLGGNRNLITWNSMIAGMMLNEQTEKAVELLVELELEGLEPDSATWNSMITGFLLLRKENEALKFFRKMLSAGVVPSVKTVTSLLMVCSSLSSLRFGQEIHGYIFRTENIIDEFIVTAIIDMYMKCGQFPLARKVFDQLEVKYDDPAIWNVMISGYGRNGEGEAAFEMFSLMLMEKVQPNSATLNCMLSACSHIGKLEKAWKIFSLMITDFGLIPTLKQLNIMVDLLARSGRLDEARELLQLIPEPSASVFASVLAASEKFSNAKMGEEMTKKLSELEPENPVPFVILSNLYARQGRWDDAERIRETIDERGLEKLPGYSTNWSYSEFSCDGLEQWLTVPITGSAKSYEIILHRSDIKLYQRLDRAISDVLTHFKNEFENQYRTIIELTTLKLQSIMTPQMLEVYVDVTLVIDHHCDGGILLAMEESSTINKSSIELLEPIETDERNNNDDCLVCLDEIGEETQVLRLPCSHMFHGDCITKWLENSHYCPLCRFEMPTD</sequence>
<dbReference type="Pfam" id="PF20431">
    <property type="entry name" value="E_motif"/>
    <property type="match status" value="1"/>
</dbReference>
<evidence type="ECO:0000313" key="6">
    <source>
        <dbReference type="Proteomes" id="UP000824120"/>
    </source>
</evidence>
<feature type="repeat" description="PPR" evidence="3">
    <location>
        <begin position="1114"/>
        <end position="1148"/>
    </location>
</feature>
<feature type="domain" description="RING-type" evidence="4">
    <location>
        <begin position="176"/>
        <end position="221"/>
    </location>
</feature>
<keyword evidence="2" id="KW-0863">Zinc-finger</keyword>
<dbReference type="Gene3D" id="1.25.40.10">
    <property type="entry name" value="Tetratricopeptide repeat domain"/>
    <property type="match status" value="4"/>
</dbReference>
<protein>
    <recommendedName>
        <fullName evidence="4">RING-type domain-containing protein</fullName>
    </recommendedName>
</protein>
<evidence type="ECO:0000256" key="2">
    <source>
        <dbReference type="PROSITE-ProRule" id="PRU00175"/>
    </source>
</evidence>
<dbReference type="PANTHER" id="PTHR24015:SF930">
    <property type="entry name" value="PPR CONTAINING PLANT-LIKE PROTEIN"/>
    <property type="match status" value="1"/>
</dbReference>
<accession>A0A9J5Z8B9</accession>
<dbReference type="FunFam" id="1.25.40.10:FF:001175">
    <property type="entry name" value="Pentatricopeptide repeat-containing protein At1g19720"/>
    <property type="match status" value="1"/>
</dbReference>
<dbReference type="Pfam" id="PF13041">
    <property type="entry name" value="PPR_2"/>
    <property type="match status" value="2"/>
</dbReference>
<feature type="repeat" description="PPR" evidence="3">
    <location>
        <begin position="976"/>
        <end position="1010"/>
    </location>
</feature>
<comment type="caution">
    <text evidence="5">The sequence shown here is derived from an EMBL/GenBank/DDBJ whole genome shotgun (WGS) entry which is preliminary data.</text>
</comment>
<gene>
    <name evidence="5" type="ORF">H5410_019424</name>
</gene>
<feature type="repeat" description="PPR" evidence="3">
    <location>
        <begin position="1149"/>
        <end position="1184"/>
    </location>
</feature>
<keyword evidence="6" id="KW-1185">Reference proteome</keyword>
<dbReference type="NCBIfam" id="TIGR00756">
    <property type="entry name" value="PPR"/>
    <property type="match status" value="4"/>
</dbReference>
<keyword evidence="2" id="KW-0862">Zinc</keyword>
<organism evidence="5 6">
    <name type="scientific">Solanum commersonii</name>
    <name type="common">Commerson's wild potato</name>
    <name type="synonym">Commerson's nightshade</name>
    <dbReference type="NCBI Taxonomy" id="4109"/>
    <lineage>
        <taxon>Eukaryota</taxon>
        <taxon>Viridiplantae</taxon>
        <taxon>Streptophyta</taxon>
        <taxon>Embryophyta</taxon>
        <taxon>Tracheophyta</taxon>
        <taxon>Spermatophyta</taxon>
        <taxon>Magnoliopsida</taxon>
        <taxon>eudicotyledons</taxon>
        <taxon>Gunneridae</taxon>
        <taxon>Pentapetalae</taxon>
        <taxon>asterids</taxon>
        <taxon>lamiids</taxon>
        <taxon>Solanales</taxon>
        <taxon>Solanaceae</taxon>
        <taxon>Solanoideae</taxon>
        <taxon>Solaneae</taxon>
        <taxon>Solanum</taxon>
    </lineage>
</organism>
<dbReference type="GO" id="GO:0003723">
    <property type="term" value="F:RNA binding"/>
    <property type="evidence" value="ECO:0007669"/>
    <property type="project" value="InterPro"/>
</dbReference>
<dbReference type="InterPro" id="IPR046960">
    <property type="entry name" value="PPR_At4g14850-like_plant"/>
</dbReference>
<dbReference type="EMBL" id="JACXVP010000004">
    <property type="protein sequence ID" value="KAG5608143.1"/>
    <property type="molecule type" value="Genomic_DNA"/>
</dbReference>
<keyword evidence="2" id="KW-0479">Metal-binding</keyword>
<dbReference type="SMART" id="SM00184">
    <property type="entry name" value="RING"/>
    <property type="match status" value="4"/>
</dbReference>
<proteinExistence type="predicted"/>
<dbReference type="OrthoDB" id="185373at2759"/>
<keyword evidence="1" id="KW-0677">Repeat</keyword>
<evidence type="ECO:0000256" key="3">
    <source>
        <dbReference type="PROSITE-ProRule" id="PRU00708"/>
    </source>
</evidence>
<dbReference type="Pfam" id="PF01535">
    <property type="entry name" value="PPR"/>
    <property type="match status" value="3"/>
</dbReference>
<dbReference type="InterPro" id="IPR013083">
    <property type="entry name" value="Znf_RING/FYVE/PHD"/>
</dbReference>
<dbReference type="GO" id="GO:0009451">
    <property type="term" value="P:RNA modification"/>
    <property type="evidence" value="ECO:0007669"/>
    <property type="project" value="InterPro"/>
</dbReference>
<evidence type="ECO:0000259" key="4">
    <source>
        <dbReference type="PROSITE" id="PS50089"/>
    </source>
</evidence>
<dbReference type="InterPro" id="IPR001841">
    <property type="entry name" value="Znf_RING"/>
</dbReference>
<dbReference type="FunFam" id="1.25.40.10:FF:000090">
    <property type="entry name" value="Pentatricopeptide repeat-containing protein, chloroplastic"/>
    <property type="match status" value="1"/>
</dbReference>